<evidence type="ECO:0000313" key="2">
    <source>
        <dbReference type="EMBL" id="KAK9818081.1"/>
    </source>
</evidence>
<comment type="caution">
    <text evidence="2">The sequence shown here is derived from an EMBL/GenBank/DDBJ whole genome shotgun (WGS) entry which is preliminary data.</text>
</comment>
<organism evidence="2 3">
    <name type="scientific">[Myrmecia] bisecta</name>
    <dbReference type="NCBI Taxonomy" id="41462"/>
    <lineage>
        <taxon>Eukaryota</taxon>
        <taxon>Viridiplantae</taxon>
        <taxon>Chlorophyta</taxon>
        <taxon>core chlorophytes</taxon>
        <taxon>Trebouxiophyceae</taxon>
        <taxon>Trebouxiales</taxon>
        <taxon>Trebouxiaceae</taxon>
        <taxon>Myrmecia</taxon>
    </lineage>
</organism>
<reference evidence="2 3" key="1">
    <citation type="journal article" date="2024" name="Nat. Commun.">
        <title>Phylogenomics reveals the evolutionary origins of lichenization in chlorophyte algae.</title>
        <authorList>
            <person name="Puginier C."/>
            <person name="Libourel C."/>
            <person name="Otte J."/>
            <person name="Skaloud P."/>
            <person name="Haon M."/>
            <person name="Grisel S."/>
            <person name="Petersen M."/>
            <person name="Berrin J.G."/>
            <person name="Delaux P.M."/>
            <person name="Dal Grande F."/>
            <person name="Keller J."/>
        </authorList>
    </citation>
    <scope>NUCLEOTIDE SEQUENCE [LARGE SCALE GENOMIC DNA]</scope>
    <source>
        <strain evidence="2 3">SAG 2043</strain>
    </source>
</reference>
<dbReference type="Proteomes" id="UP001489004">
    <property type="component" value="Unassembled WGS sequence"/>
</dbReference>
<accession>A0AAW1PWI0</accession>
<dbReference type="EMBL" id="JALJOR010000004">
    <property type="protein sequence ID" value="KAK9818081.1"/>
    <property type="molecule type" value="Genomic_DNA"/>
</dbReference>
<evidence type="ECO:0000256" key="1">
    <source>
        <dbReference type="SAM" id="Phobius"/>
    </source>
</evidence>
<keyword evidence="1" id="KW-1133">Transmembrane helix</keyword>
<feature type="transmembrane region" description="Helical" evidence="1">
    <location>
        <begin position="28"/>
        <end position="56"/>
    </location>
</feature>
<sequence length="95" mass="9712">MSLYSFKLSLSTRSYLPPQPSTRMSSSYIYASLSLIALCSLAGAGVGVGSGVAMMYSAMAEEESKKVGAPAVAHSVVEKKAPVSRGFAASGASSQ</sequence>
<keyword evidence="1" id="KW-0472">Membrane</keyword>
<proteinExistence type="predicted"/>
<name>A0AAW1PWI0_9CHLO</name>
<dbReference type="AlphaFoldDB" id="A0AAW1PWI0"/>
<evidence type="ECO:0000313" key="3">
    <source>
        <dbReference type="Proteomes" id="UP001489004"/>
    </source>
</evidence>
<keyword evidence="1" id="KW-0812">Transmembrane</keyword>
<protein>
    <submittedName>
        <fullName evidence="2">Uncharacterized protein</fullName>
    </submittedName>
</protein>
<gene>
    <name evidence="2" type="ORF">WJX72_006833</name>
</gene>
<keyword evidence="3" id="KW-1185">Reference proteome</keyword>